<dbReference type="AlphaFoldDB" id="A0A821L3A2"/>
<protein>
    <submittedName>
        <fullName evidence="1">Uncharacterized protein</fullName>
    </submittedName>
</protein>
<accession>A0A821L3A2</accession>
<comment type="caution">
    <text evidence="1">The sequence shown here is derived from an EMBL/GenBank/DDBJ whole genome shotgun (WGS) entry which is preliminary data.</text>
</comment>
<reference evidence="1" key="1">
    <citation type="submission" date="2021-02" db="EMBL/GenBank/DDBJ databases">
        <authorList>
            <person name="Steward A R."/>
        </authorList>
    </citation>
    <scope>NUCLEOTIDE SEQUENCE</scope>
</reference>
<proteinExistence type="predicted"/>
<dbReference type="Proteomes" id="UP000663880">
    <property type="component" value="Unassembled WGS sequence"/>
</dbReference>
<name>A0A821L3A2_9NEOP</name>
<dbReference type="EMBL" id="CAJOBZ010000001">
    <property type="protein sequence ID" value="CAF4744813.1"/>
    <property type="molecule type" value="Genomic_DNA"/>
</dbReference>
<evidence type="ECO:0000313" key="1">
    <source>
        <dbReference type="EMBL" id="CAF4744813.1"/>
    </source>
</evidence>
<keyword evidence="2" id="KW-1185">Reference proteome</keyword>
<dbReference type="OrthoDB" id="10249338at2759"/>
<sequence length="352" mass="40312">MSLRKVMKGVPLDPLPAKGILYRDEDALTTCQRECVARVGTTLQLEQESYLSRHPEIRAILETFVSKMTRENKRKGILKEAAEYFTKPIEELESEIKEHLNISEGSSFIKKDAKQFKYNDLKLIDDIQKIISINYPGEPFRILTPDASTINTASSSFVSIATSDTTLPTPEPIPTPEPTLSETLFSLVSNTVDKAIFLHVDEPALRYDTAYVELKKAVEEAMEVPVIEIKEDIAELYYNSYKMFELNIMEKERITAEIAWEKRMRKKLKRTLRRQNNFKGYETPPTPKSVLSSHESYKSRHHVRVFVIHNTLITVTQRIALEYTCPDRQSIVSKKSAVSAKSTVSKKTTFKE</sequence>
<evidence type="ECO:0000313" key="2">
    <source>
        <dbReference type="Proteomes" id="UP000663880"/>
    </source>
</evidence>
<organism evidence="1 2">
    <name type="scientific">Pieris macdunnoughi</name>
    <dbReference type="NCBI Taxonomy" id="345717"/>
    <lineage>
        <taxon>Eukaryota</taxon>
        <taxon>Metazoa</taxon>
        <taxon>Ecdysozoa</taxon>
        <taxon>Arthropoda</taxon>
        <taxon>Hexapoda</taxon>
        <taxon>Insecta</taxon>
        <taxon>Pterygota</taxon>
        <taxon>Neoptera</taxon>
        <taxon>Endopterygota</taxon>
        <taxon>Lepidoptera</taxon>
        <taxon>Glossata</taxon>
        <taxon>Ditrysia</taxon>
        <taxon>Papilionoidea</taxon>
        <taxon>Pieridae</taxon>
        <taxon>Pierinae</taxon>
        <taxon>Pieris</taxon>
    </lineage>
</organism>
<gene>
    <name evidence="1" type="ORF">PMACD_LOCUS272</name>
</gene>